<protein>
    <submittedName>
        <fullName evidence="2">Uncharacterized protein</fullName>
    </submittedName>
</protein>
<accession>A0AAV9EYU6</accession>
<feature type="region of interest" description="Disordered" evidence="1">
    <location>
        <begin position="60"/>
        <end position="88"/>
    </location>
</feature>
<reference evidence="2" key="1">
    <citation type="journal article" date="2023" name="Nat. Commun.">
        <title>Diploid and tetraploid genomes of Acorus and the evolution of monocots.</title>
        <authorList>
            <person name="Ma L."/>
            <person name="Liu K.W."/>
            <person name="Li Z."/>
            <person name="Hsiao Y.Y."/>
            <person name="Qi Y."/>
            <person name="Fu T."/>
            <person name="Tang G.D."/>
            <person name="Zhang D."/>
            <person name="Sun W.H."/>
            <person name="Liu D.K."/>
            <person name="Li Y."/>
            <person name="Chen G.Z."/>
            <person name="Liu X.D."/>
            <person name="Liao X.Y."/>
            <person name="Jiang Y.T."/>
            <person name="Yu X."/>
            <person name="Hao Y."/>
            <person name="Huang J."/>
            <person name="Zhao X.W."/>
            <person name="Ke S."/>
            <person name="Chen Y.Y."/>
            <person name="Wu W.L."/>
            <person name="Hsu J.L."/>
            <person name="Lin Y.F."/>
            <person name="Huang M.D."/>
            <person name="Li C.Y."/>
            <person name="Huang L."/>
            <person name="Wang Z.W."/>
            <person name="Zhao X."/>
            <person name="Zhong W.Y."/>
            <person name="Peng D.H."/>
            <person name="Ahmad S."/>
            <person name="Lan S."/>
            <person name="Zhang J.S."/>
            <person name="Tsai W.C."/>
            <person name="Van de Peer Y."/>
            <person name="Liu Z.J."/>
        </authorList>
    </citation>
    <scope>NUCLEOTIDE SEQUENCE</scope>
    <source>
        <strain evidence="2">CP</strain>
    </source>
</reference>
<evidence type="ECO:0000313" key="2">
    <source>
        <dbReference type="EMBL" id="KAK1318417.1"/>
    </source>
</evidence>
<reference evidence="2" key="2">
    <citation type="submission" date="2023-06" db="EMBL/GenBank/DDBJ databases">
        <authorList>
            <person name="Ma L."/>
            <person name="Liu K.-W."/>
            <person name="Li Z."/>
            <person name="Hsiao Y.-Y."/>
            <person name="Qi Y."/>
            <person name="Fu T."/>
            <person name="Tang G."/>
            <person name="Zhang D."/>
            <person name="Sun W.-H."/>
            <person name="Liu D.-K."/>
            <person name="Li Y."/>
            <person name="Chen G.-Z."/>
            <person name="Liu X.-D."/>
            <person name="Liao X.-Y."/>
            <person name="Jiang Y.-T."/>
            <person name="Yu X."/>
            <person name="Hao Y."/>
            <person name="Huang J."/>
            <person name="Zhao X.-W."/>
            <person name="Ke S."/>
            <person name="Chen Y.-Y."/>
            <person name="Wu W.-L."/>
            <person name="Hsu J.-L."/>
            <person name="Lin Y.-F."/>
            <person name="Huang M.-D."/>
            <person name="Li C.-Y."/>
            <person name="Huang L."/>
            <person name="Wang Z.-W."/>
            <person name="Zhao X."/>
            <person name="Zhong W.-Y."/>
            <person name="Peng D.-H."/>
            <person name="Ahmad S."/>
            <person name="Lan S."/>
            <person name="Zhang J.-S."/>
            <person name="Tsai W.-C."/>
            <person name="Van De Peer Y."/>
            <person name="Liu Z.-J."/>
        </authorList>
    </citation>
    <scope>NUCLEOTIDE SEQUENCE</scope>
    <source>
        <strain evidence="2">CP</strain>
        <tissue evidence="2">Leaves</tissue>
    </source>
</reference>
<dbReference type="EMBL" id="JAUJYO010000004">
    <property type="protein sequence ID" value="KAK1318417.1"/>
    <property type="molecule type" value="Genomic_DNA"/>
</dbReference>
<gene>
    <name evidence="2" type="ORF">QJS10_CPB04g00228</name>
</gene>
<organism evidence="2 3">
    <name type="scientific">Acorus calamus</name>
    <name type="common">Sweet flag</name>
    <dbReference type="NCBI Taxonomy" id="4465"/>
    <lineage>
        <taxon>Eukaryota</taxon>
        <taxon>Viridiplantae</taxon>
        <taxon>Streptophyta</taxon>
        <taxon>Embryophyta</taxon>
        <taxon>Tracheophyta</taxon>
        <taxon>Spermatophyta</taxon>
        <taxon>Magnoliopsida</taxon>
        <taxon>Liliopsida</taxon>
        <taxon>Acoraceae</taxon>
        <taxon>Acorus</taxon>
    </lineage>
</organism>
<evidence type="ECO:0000313" key="3">
    <source>
        <dbReference type="Proteomes" id="UP001180020"/>
    </source>
</evidence>
<comment type="caution">
    <text evidence="2">The sequence shown here is derived from an EMBL/GenBank/DDBJ whole genome shotgun (WGS) entry which is preliminary data.</text>
</comment>
<keyword evidence="3" id="KW-1185">Reference proteome</keyword>
<dbReference type="Proteomes" id="UP001180020">
    <property type="component" value="Unassembled WGS sequence"/>
</dbReference>
<proteinExistence type="predicted"/>
<name>A0AAV9EYU6_ACOCL</name>
<sequence>MESVHSKRGHVRAKLAMALKRAPPKVSPIIHNIRRSEASSTAPSIGFTEASMAAIGREHHGGFVDQGGDDGINERAETPSPILSTNNT</sequence>
<dbReference type="AlphaFoldDB" id="A0AAV9EYU6"/>
<evidence type="ECO:0000256" key="1">
    <source>
        <dbReference type="SAM" id="MobiDB-lite"/>
    </source>
</evidence>